<dbReference type="FunFam" id="3.30.300.70:FF:000001">
    <property type="entry name" value="Ribosome maturation factor RimP"/>
    <property type="match status" value="1"/>
</dbReference>
<evidence type="ECO:0000313" key="6">
    <source>
        <dbReference type="Proteomes" id="UP000824160"/>
    </source>
</evidence>
<reference evidence="5" key="1">
    <citation type="submission" date="2020-10" db="EMBL/GenBank/DDBJ databases">
        <authorList>
            <person name="Gilroy R."/>
        </authorList>
    </citation>
    <scope>NUCLEOTIDE SEQUENCE</scope>
    <source>
        <strain evidence="5">ChiBcec7-5410</strain>
    </source>
</reference>
<dbReference type="Gene3D" id="3.30.300.70">
    <property type="entry name" value="RimP-like superfamily, N-terminal"/>
    <property type="match status" value="1"/>
</dbReference>
<proteinExistence type="inferred from homology"/>
<protein>
    <recommendedName>
        <fullName evidence="3">Ribosome maturation factor RimP</fullName>
    </recommendedName>
</protein>
<dbReference type="SUPFAM" id="SSF75420">
    <property type="entry name" value="YhbC-like, N-terminal domain"/>
    <property type="match status" value="1"/>
</dbReference>
<dbReference type="PANTHER" id="PTHR33867:SF1">
    <property type="entry name" value="RIBOSOME MATURATION FACTOR RIMP"/>
    <property type="match status" value="1"/>
</dbReference>
<dbReference type="Pfam" id="PF02576">
    <property type="entry name" value="RimP_N"/>
    <property type="match status" value="1"/>
</dbReference>
<dbReference type="PANTHER" id="PTHR33867">
    <property type="entry name" value="RIBOSOME MATURATION FACTOR RIMP"/>
    <property type="match status" value="1"/>
</dbReference>
<dbReference type="EMBL" id="DVLW01000206">
    <property type="protein sequence ID" value="HIT95027.1"/>
    <property type="molecule type" value="Genomic_DNA"/>
</dbReference>
<evidence type="ECO:0000256" key="3">
    <source>
        <dbReference type="HAMAP-Rule" id="MF_01077"/>
    </source>
</evidence>
<comment type="function">
    <text evidence="3">Required for maturation of 30S ribosomal subunits.</text>
</comment>
<dbReference type="HAMAP" id="MF_01077">
    <property type="entry name" value="RimP"/>
    <property type="match status" value="1"/>
</dbReference>
<dbReference type="GO" id="GO:0005829">
    <property type="term" value="C:cytosol"/>
    <property type="evidence" value="ECO:0007669"/>
    <property type="project" value="TreeGrafter"/>
</dbReference>
<evidence type="ECO:0000256" key="1">
    <source>
        <dbReference type="ARBA" id="ARBA00022490"/>
    </source>
</evidence>
<comment type="caution">
    <text evidence="5">The sequence shown here is derived from an EMBL/GenBank/DDBJ whole genome shotgun (WGS) entry which is preliminary data.</text>
</comment>
<dbReference type="Proteomes" id="UP000824160">
    <property type="component" value="Unassembled WGS sequence"/>
</dbReference>
<comment type="subcellular location">
    <subcellularLocation>
        <location evidence="3">Cytoplasm</location>
    </subcellularLocation>
</comment>
<dbReference type="InterPro" id="IPR003728">
    <property type="entry name" value="Ribosome_maturation_RimP"/>
</dbReference>
<name>A0A9D1H6Z0_9FIRM</name>
<keyword evidence="1 3" id="KW-0963">Cytoplasm</keyword>
<gene>
    <name evidence="3" type="primary">rimP</name>
    <name evidence="5" type="ORF">IAC43_07560</name>
</gene>
<accession>A0A9D1H6Z0</accession>
<evidence type="ECO:0000256" key="2">
    <source>
        <dbReference type="ARBA" id="ARBA00022517"/>
    </source>
</evidence>
<dbReference type="InterPro" id="IPR035956">
    <property type="entry name" value="RimP_N_sf"/>
</dbReference>
<reference evidence="5" key="2">
    <citation type="journal article" date="2021" name="PeerJ">
        <title>Extensive microbial diversity within the chicken gut microbiome revealed by metagenomics and culture.</title>
        <authorList>
            <person name="Gilroy R."/>
            <person name="Ravi A."/>
            <person name="Getino M."/>
            <person name="Pursley I."/>
            <person name="Horton D.L."/>
            <person name="Alikhan N.F."/>
            <person name="Baker D."/>
            <person name="Gharbi K."/>
            <person name="Hall N."/>
            <person name="Watson M."/>
            <person name="Adriaenssens E.M."/>
            <person name="Foster-Nyarko E."/>
            <person name="Jarju S."/>
            <person name="Secka A."/>
            <person name="Antonio M."/>
            <person name="Oren A."/>
            <person name="Chaudhuri R.R."/>
            <person name="La Ragione R."/>
            <person name="Hildebrand F."/>
            <person name="Pallen M.J."/>
        </authorList>
    </citation>
    <scope>NUCLEOTIDE SEQUENCE</scope>
    <source>
        <strain evidence="5">ChiBcec7-5410</strain>
    </source>
</reference>
<dbReference type="InterPro" id="IPR028989">
    <property type="entry name" value="RimP_N"/>
</dbReference>
<comment type="similarity">
    <text evidence="3">Belongs to the RimP family.</text>
</comment>
<evidence type="ECO:0000313" key="5">
    <source>
        <dbReference type="EMBL" id="HIT95027.1"/>
    </source>
</evidence>
<dbReference type="GO" id="GO:0006412">
    <property type="term" value="P:translation"/>
    <property type="evidence" value="ECO:0007669"/>
    <property type="project" value="TreeGrafter"/>
</dbReference>
<dbReference type="AlphaFoldDB" id="A0A9D1H6Z0"/>
<keyword evidence="2 3" id="KW-0690">Ribosome biogenesis</keyword>
<dbReference type="GO" id="GO:0000028">
    <property type="term" value="P:ribosomal small subunit assembly"/>
    <property type="evidence" value="ECO:0007669"/>
    <property type="project" value="TreeGrafter"/>
</dbReference>
<sequence length="162" mass="18429">MNKNQIIKTVWDLTQPITDSLGLTLWDVLFLKEGATWSLRIIIDRESGVDMDACEAVSRALDPKLDEVDPIDQSYVLEVWSAGYDRELVRDFHFTSTIGKKVTIGLFTAENGEKEPVMTLKEYGGKTITCTDDEGNDHVYTLSELRFVRRKDEINFSKNYGA</sequence>
<evidence type="ECO:0000259" key="4">
    <source>
        <dbReference type="Pfam" id="PF02576"/>
    </source>
</evidence>
<feature type="domain" description="Ribosome maturation factor RimP N-terminal" evidence="4">
    <location>
        <begin position="15"/>
        <end position="85"/>
    </location>
</feature>
<organism evidence="5 6">
    <name type="scientific">Candidatus Faecivivens stercoripullorum</name>
    <dbReference type="NCBI Taxonomy" id="2840805"/>
    <lineage>
        <taxon>Bacteria</taxon>
        <taxon>Bacillati</taxon>
        <taxon>Bacillota</taxon>
        <taxon>Clostridia</taxon>
        <taxon>Eubacteriales</taxon>
        <taxon>Oscillospiraceae</taxon>
        <taxon>Oscillospiraceae incertae sedis</taxon>
        <taxon>Candidatus Faecivivens</taxon>
    </lineage>
</organism>